<comment type="catalytic activity">
    <reaction evidence="18">
        <text>2'-deoxyribonucleotide-(2'-deoxyribose 5'-phosphate)-2'-deoxyribonucleotide-DNA = a 3'-end 2'-deoxyribonucleotide-(2,3-dehydro-2,3-deoxyribose 5'-phosphate)-DNA + a 5'-end 5'-phospho-2'-deoxyribonucleoside-DNA + H(+)</text>
        <dbReference type="Rhea" id="RHEA:66592"/>
        <dbReference type="Rhea" id="RHEA-COMP:13180"/>
        <dbReference type="Rhea" id="RHEA-COMP:16897"/>
        <dbReference type="Rhea" id="RHEA-COMP:17067"/>
        <dbReference type="ChEBI" id="CHEBI:15378"/>
        <dbReference type="ChEBI" id="CHEBI:136412"/>
        <dbReference type="ChEBI" id="CHEBI:157695"/>
        <dbReference type="ChEBI" id="CHEBI:167181"/>
        <dbReference type="EC" id="4.2.99.18"/>
    </reaction>
</comment>
<dbReference type="InterPro" id="IPR022312">
    <property type="entry name" value="DNA_pol_X"/>
</dbReference>
<keyword evidence="10" id="KW-0460">Magnesium</keyword>
<dbReference type="PANTHER" id="PTHR11276:SF42">
    <property type="entry name" value="DNA POLYMERASE BETA"/>
    <property type="match status" value="1"/>
</dbReference>
<evidence type="ECO:0000256" key="17">
    <source>
        <dbReference type="ARBA" id="ARBA00023242"/>
    </source>
</evidence>
<evidence type="ECO:0000256" key="16">
    <source>
        <dbReference type="ARBA" id="ARBA00023239"/>
    </source>
</evidence>
<dbReference type="Proteomes" id="UP001445076">
    <property type="component" value="Unassembled WGS sequence"/>
</dbReference>
<evidence type="ECO:0000256" key="20">
    <source>
        <dbReference type="ARBA" id="ARBA00045548"/>
    </source>
</evidence>
<keyword evidence="8" id="KW-0479">Metal-binding</keyword>
<dbReference type="GO" id="GO:0006303">
    <property type="term" value="P:double-strand break repair via nonhomologous end joining"/>
    <property type="evidence" value="ECO:0007669"/>
    <property type="project" value="TreeGrafter"/>
</dbReference>
<dbReference type="PANTHER" id="PTHR11276">
    <property type="entry name" value="DNA POLYMERASE TYPE-X FAMILY MEMBER"/>
    <property type="match status" value="1"/>
</dbReference>
<dbReference type="GO" id="GO:0003887">
    <property type="term" value="F:DNA-directed DNA polymerase activity"/>
    <property type="evidence" value="ECO:0007669"/>
    <property type="project" value="UniProtKB-UniRule"/>
</dbReference>
<dbReference type="EC" id="2.7.7.7" evidence="23"/>
<keyword evidence="7" id="KW-0235">DNA replication</keyword>
<dbReference type="InterPro" id="IPR002054">
    <property type="entry name" value="DNA-dir_DNA_pol_X"/>
</dbReference>
<gene>
    <name evidence="26" type="ORF">OTU49_004579</name>
</gene>
<dbReference type="SUPFAM" id="SSF81585">
    <property type="entry name" value="PsbU/PolX domain-like"/>
    <property type="match status" value="1"/>
</dbReference>
<dbReference type="Gene3D" id="1.10.150.110">
    <property type="entry name" value="DNA polymerase beta, N-terminal domain-like"/>
    <property type="match status" value="1"/>
</dbReference>
<dbReference type="SMART" id="SM00278">
    <property type="entry name" value="HhH1"/>
    <property type="match status" value="2"/>
</dbReference>
<evidence type="ECO:0000259" key="24">
    <source>
        <dbReference type="SMART" id="SM00278"/>
    </source>
</evidence>
<dbReference type="GO" id="GO:0005737">
    <property type="term" value="C:cytoplasm"/>
    <property type="evidence" value="ECO:0007669"/>
    <property type="project" value="UniProtKB-SubCell"/>
</dbReference>
<reference evidence="26 27" key="1">
    <citation type="journal article" date="2024" name="BMC Genomics">
        <title>Genome assembly of redclaw crayfish (Cherax quadricarinatus) provides insights into its immune adaptation and hypoxia tolerance.</title>
        <authorList>
            <person name="Liu Z."/>
            <person name="Zheng J."/>
            <person name="Li H."/>
            <person name="Fang K."/>
            <person name="Wang S."/>
            <person name="He J."/>
            <person name="Zhou D."/>
            <person name="Weng S."/>
            <person name="Chi M."/>
            <person name="Gu Z."/>
            <person name="He J."/>
            <person name="Li F."/>
            <person name="Wang M."/>
        </authorList>
    </citation>
    <scope>NUCLEOTIDE SEQUENCE [LARGE SCALE GENOMIC DNA]</scope>
    <source>
        <strain evidence="26">ZL_2023a</strain>
    </source>
</reference>
<evidence type="ECO:0000256" key="2">
    <source>
        <dbReference type="ARBA" id="ARBA00004123"/>
    </source>
</evidence>
<feature type="domain" description="Helix-hairpin-helix DNA-binding motif class 1" evidence="24">
    <location>
        <begin position="101"/>
        <end position="120"/>
    </location>
</feature>
<dbReference type="FunFam" id="1.10.150.20:FF:000026">
    <property type="entry name" value="DNA polymerase beta"/>
    <property type="match status" value="1"/>
</dbReference>
<evidence type="ECO:0000256" key="3">
    <source>
        <dbReference type="ARBA" id="ARBA00004496"/>
    </source>
</evidence>
<evidence type="ECO:0000256" key="15">
    <source>
        <dbReference type="ARBA" id="ARBA00023204"/>
    </source>
</evidence>
<comment type="function">
    <text evidence="20">Repair polymerase that plays a key role in base-excision repair. During this process, the damaged base is excised by specific DNA glycosylases, the DNA backbone is nicked at the abasic site by an apurinic/apyrimidic (AP) endonuclease, and POLB removes 5'-deoxyribose-phosphate from the preincised AP site acting as a 5'-deoxyribose-phosphate lyase (5'-dRP lyase); through its DNA polymerase activity, it adds one nucleotide to the 3' end of the arising single-nucleotide gap. Conducts 'gap-filling' DNA synthesis in a stepwise distributive fashion rather than in a processive fashion as for other DNA polymerases. It is also able to cleave sugar-phosphate bonds 3' to an intact AP site, acting as an AP lyase.</text>
</comment>
<evidence type="ECO:0000256" key="8">
    <source>
        <dbReference type="ARBA" id="ARBA00022723"/>
    </source>
</evidence>
<evidence type="ECO:0000256" key="5">
    <source>
        <dbReference type="ARBA" id="ARBA00022490"/>
    </source>
</evidence>
<dbReference type="SMART" id="SM00483">
    <property type="entry name" value="POLXc"/>
    <property type="match status" value="1"/>
</dbReference>
<dbReference type="Gene3D" id="1.10.150.20">
    <property type="entry name" value="5' to 3' exonuclease, C-terminal subdomain"/>
    <property type="match status" value="1"/>
</dbReference>
<dbReference type="GO" id="GO:0003677">
    <property type="term" value="F:DNA binding"/>
    <property type="evidence" value="ECO:0007669"/>
    <property type="project" value="UniProtKB-UniRule"/>
</dbReference>
<dbReference type="Gene3D" id="3.30.460.10">
    <property type="entry name" value="Beta Polymerase, domain 2"/>
    <property type="match status" value="1"/>
</dbReference>
<comment type="caution">
    <text evidence="26">The sequence shown here is derived from an EMBL/GenBank/DDBJ whole genome shotgun (WGS) entry which is preliminary data.</text>
</comment>
<keyword evidence="6" id="KW-0237">DNA synthesis</keyword>
<evidence type="ECO:0000256" key="18">
    <source>
        <dbReference type="ARBA" id="ARBA00044632"/>
    </source>
</evidence>
<evidence type="ECO:0000256" key="9">
    <source>
        <dbReference type="ARBA" id="ARBA00022763"/>
    </source>
</evidence>
<keyword evidence="15 23" id="KW-0234">DNA repair</keyword>
<dbReference type="InterPro" id="IPR002008">
    <property type="entry name" value="DNA_pol_X_beta-like"/>
</dbReference>
<dbReference type="InterPro" id="IPR028207">
    <property type="entry name" value="DNA_pol_B_palm_palm"/>
</dbReference>
<dbReference type="InterPro" id="IPR018944">
    <property type="entry name" value="DNA_pol_lambd_fingers_domain"/>
</dbReference>
<comment type="cofactor">
    <cofactor evidence="1">
        <name>Mg(2+)</name>
        <dbReference type="ChEBI" id="CHEBI:18420"/>
    </cofactor>
</comment>
<evidence type="ECO:0000256" key="14">
    <source>
        <dbReference type="ARBA" id="ARBA00023125"/>
    </source>
</evidence>
<evidence type="ECO:0000259" key="25">
    <source>
        <dbReference type="SMART" id="SM00483"/>
    </source>
</evidence>
<keyword evidence="17 23" id="KW-0539">Nucleus</keyword>
<dbReference type="AlphaFoldDB" id="A0AAW0WWZ3"/>
<proteinExistence type="inferred from homology"/>
<comment type="subcellular location">
    <subcellularLocation>
        <location evidence="3">Cytoplasm</location>
    </subcellularLocation>
    <subcellularLocation>
        <location evidence="2 23">Nucleus</location>
    </subcellularLocation>
</comment>
<evidence type="ECO:0000256" key="11">
    <source>
        <dbReference type="ARBA" id="ARBA00022843"/>
    </source>
</evidence>
<keyword evidence="4" id="KW-0488">Methylation</keyword>
<keyword evidence="14" id="KW-0238">DNA-binding</keyword>
<evidence type="ECO:0000256" key="13">
    <source>
        <dbReference type="ARBA" id="ARBA00023053"/>
    </source>
</evidence>
<dbReference type="InterPro" id="IPR010996">
    <property type="entry name" value="HHH_MUS81"/>
</dbReference>
<evidence type="ECO:0000256" key="1">
    <source>
        <dbReference type="ARBA" id="ARBA00001946"/>
    </source>
</evidence>
<evidence type="ECO:0000256" key="6">
    <source>
        <dbReference type="ARBA" id="ARBA00022634"/>
    </source>
</evidence>
<dbReference type="InterPro" id="IPR043519">
    <property type="entry name" value="NT_sf"/>
</dbReference>
<evidence type="ECO:0000313" key="27">
    <source>
        <dbReference type="Proteomes" id="UP001445076"/>
    </source>
</evidence>
<dbReference type="PRINTS" id="PR00869">
    <property type="entry name" value="DNAPOLX"/>
</dbReference>
<dbReference type="InterPro" id="IPR003583">
    <property type="entry name" value="Hlx-hairpin-Hlx_DNA-bd_motif"/>
</dbReference>
<evidence type="ECO:0000256" key="7">
    <source>
        <dbReference type="ARBA" id="ARBA00022705"/>
    </source>
</evidence>
<keyword evidence="13" id="KW-0915">Sodium</keyword>
<dbReference type="Pfam" id="PF10391">
    <property type="entry name" value="DNA_pol_lambd_f"/>
    <property type="match status" value="1"/>
</dbReference>
<dbReference type="Pfam" id="PF14716">
    <property type="entry name" value="HHH_8"/>
    <property type="match status" value="1"/>
</dbReference>
<dbReference type="CDD" id="cd00141">
    <property type="entry name" value="NT_POLXc"/>
    <property type="match status" value="1"/>
</dbReference>
<dbReference type="GO" id="GO:0006284">
    <property type="term" value="P:base-excision repair"/>
    <property type="evidence" value="ECO:0007669"/>
    <property type="project" value="TreeGrafter"/>
</dbReference>
<dbReference type="PRINTS" id="PR00870">
    <property type="entry name" value="DNAPOLXBETA"/>
</dbReference>
<dbReference type="GO" id="GO:0005634">
    <property type="term" value="C:nucleus"/>
    <property type="evidence" value="ECO:0007669"/>
    <property type="project" value="UniProtKB-SubCell"/>
</dbReference>
<keyword evidence="27" id="KW-1185">Reference proteome</keyword>
<evidence type="ECO:0000256" key="10">
    <source>
        <dbReference type="ARBA" id="ARBA00022842"/>
    </source>
</evidence>
<evidence type="ECO:0000256" key="23">
    <source>
        <dbReference type="RuleBase" id="RU366014"/>
    </source>
</evidence>
<dbReference type="SUPFAM" id="SSF47802">
    <property type="entry name" value="DNA polymerase beta, N-terminal domain-like"/>
    <property type="match status" value="1"/>
</dbReference>
<feature type="domain" description="Helix-hairpin-helix DNA-binding motif class 1" evidence="24">
    <location>
        <begin position="60"/>
        <end position="79"/>
    </location>
</feature>
<evidence type="ECO:0000256" key="22">
    <source>
        <dbReference type="PIRSR" id="PIRSR622312-50"/>
    </source>
</evidence>
<keyword evidence="12 23" id="KW-0239">DNA-directed DNA polymerase</keyword>
<organism evidence="26 27">
    <name type="scientific">Cherax quadricarinatus</name>
    <name type="common">Australian red claw crayfish</name>
    <dbReference type="NCBI Taxonomy" id="27406"/>
    <lineage>
        <taxon>Eukaryota</taxon>
        <taxon>Metazoa</taxon>
        <taxon>Ecdysozoa</taxon>
        <taxon>Arthropoda</taxon>
        <taxon>Crustacea</taxon>
        <taxon>Multicrustacea</taxon>
        <taxon>Malacostraca</taxon>
        <taxon>Eumalacostraca</taxon>
        <taxon>Eucarida</taxon>
        <taxon>Decapoda</taxon>
        <taxon>Pleocyemata</taxon>
        <taxon>Astacidea</taxon>
        <taxon>Parastacoidea</taxon>
        <taxon>Parastacidae</taxon>
        <taxon>Cherax</taxon>
    </lineage>
</organism>
<dbReference type="EMBL" id="JARKIK010000043">
    <property type="protein sequence ID" value="KAK8736667.1"/>
    <property type="molecule type" value="Genomic_DNA"/>
</dbReference>
<feature type="active site" description="Nucleophile; Schiff-base intermediate with DNA; for 5'-dRP lyase activity" evidence="22">
    <location>
        <position position="75"/>
    </location>
</feature>
<evidence type="ECO:0000256" key="4">
    <source>
        <dbReference type="ARBA" id="ARBA00022481"/>
    </source>
</evidence>
<keyword evidence="11" id="KW-0832">Ubl conjugation</keyword>
<evidence type="ECO:0000256" key="21">
    <source>
        <dbReference type="ARBA" id="ARBA00049244"/>
    </source>
</evidence>
<keyword evidence="9 23" id="KW-0227">DNA damage</keyword>
<evidence type="ECO:0000256" key="19">
    <source>
        <dbReference type="ARBA" id="ARBA00044678"/>
    </source>
</evidence>
<dbReference type="GO" id="GO:0140078">
    <property type="term" value="F:class I DNA-(apurinic or apyrimidinic site) endonuclease activity"/>
    <property type="evidence" value="ECO:0007669"/>
    <property type="project" value="UniProtKB-EC"/>
</dbReference>
<keyword evidence="5" id="KW-0963">Cytoplasm</keyword>
<dbReference type="Pfam" id="PF14792">
    <property type="entry name" value="DNA_pol_B_palm"/>
    <property type="match status" value="1"/>
</dbReference>
<comment type="catalytic activity">
    <reaction evidence="19">
        <text>a 5'-end 2'-deoxyribose-2'-deoxyribonucleotide-DNA = (2E,4S)-4-hydroxypenten-2-al-5-phosphate + a 5'-end 5'-phospho-2'-deoxyribonucleoside-DNA + H(+)</text>
        <dbReference type="Rhea" id="RHEA:76255"/>
        <dbReference type="Rhea" id="RHEA-COMP:13180"/>
        <dbReference type="Rhea" id="RHEA-COMP:18657"/>
        <dbReference type="ChEBI" id="CHEBI:15378"/>
        <dbReference type="ChEBI" id="CHEBI:136412"/>
        <dbReference type="ChEBI" id="CHEBI:195194"/>
        <dbReference type="ChEBI" id="CHEBI:195195"/>
    </reaction>
</comment>
<protein>
    <recommendedName>
        <fullName evidence="23">DNA polymerase</fullName>
        <ecNumber evidence="23">2.7.7.7</ecNumber>
    </recommendedName>
</protein>
<accession>A0AAW0WWZ3</accession>
<comment type="similarity">
    <text evidence="23">Belongs to the DNA polymerase type-X family.</text>
</comment>
<sequence>MSSKRKHPSSEGKPNASICELLLEIAEYEKNVNRNIHKYNAYRNAAAAVAQHPTRIESGSEAKKLKGVGSKISEKIDEFIKTGEMSKVKKIRGDDTNVAITGLTRVSGIGPAKARELVNEGITTIEDLRENQDKLNHHQIIGLKYFDEFEMRIPRDEIKKIEEHLNKYITSLDSDYLITICGSYRRGATSSGDVDALLTHPSYTSESGKHPKLLSQVIETLKTNGLVTDTLSHGDTKFMVFLARHYQFLVKEIFLNTSIISTKNLMNVICRN</sequence>
<feature type="domain" description="DNA-directed DNA polymerase X" evidence="25">
    <location>
        <begin position="13"/>
        <end position="272"/>
    </location>
</feature>
<dbReference type="InterPro" id="IPR027421">
    <property type="entry name" value="DNA_pol_lamdba_lyase_dom_sf"/>
</dbReference>
<evidence type="ECO:0000313" key="26">
    <source>
        <dbReference type="EMBL" id="KAK8736667.1"/>
    </source>
</evidence>
<keyword evidence="16" id="KW-0456">Lyase</keyword>
<comment type="function">
    <text evidence="23">DNA polymerase that functions in several pathways of DNA repair. Involved in base excision repair (BER) responsible for repair of lesions that give rise to abasic (AP) sites in DNA. Also contributes to DNA double-strand break repair by non-homologous end joining and homologous recombination. Has both template-dependent and template-independent (terminal transferase) DNA polymerase activities. Has also a 5'-deoxyribose-5-phosphate lyase (dRP lyase) activity.</text>
</comment>
<comment type="catalytic activity">
    <reaction evidence="21 23">
        <text>DNA(n) + a 2'-deoxyribonucleoside 5'-triphosphate = DNA(n+1) + diphosphate</text>
        <dbReference type="Rhea" id="RHEA:22508"/>
        <dbReference type="Rhea" id="RHEA-COMP:17339"/>
        <dbReference type="Rhea" id="RHEA-COMP:17340"/>
        <dbReference type="ChEBI" id="CHEBI:33019"/>
        <dbReference type="ChEBI" id="CHEBI:61560"/>
        <dbReference type="ChEBI" id="CHEBI:173112"/>
        <dbReference type="EC" id="2.7.7.7"/>
    </reaction>
</comment>
<dbReference type="GO" id="GO:0046872">
    <property type="term" value="F:metal ion binding"/>
    <property type="evidence" value="ECO:0007669"/>
    <property type="project" value="UniProtKB-UniRule"/>
</dbReference>
<keyword evidence="23" id="KW-0808">Transferase</keyword>
<keyword evidence="23" id="KW-0548">Nucleotidyltransferase</keyword>
<dbReference type="SUPFAM" id="SSF81301">
    <property type="entry name" value="Nucleotidyltransferase"/>
    <property type="match status" value="1"/>
</dbReference>
<name>A0AAW0WWZ3_CHEQU</name>
<evidence type="ECO:0000256" key="12">
    <source>
        <dbReference type="ARBA" id="ARBA00022932"/>
    </source>
</evidence>